<dbReference type="Pfam" id="PF07627">
    <property type="entry name" value="PSCyt3"/>
    <property type="match status" value="1"/>
</dbReference>
<feature type="signal peptide" evidence="1">
    <location>
        <begin position="1"/>
        <end position="27"/>
    </location>
</feature>
<feature type="domain" description="Cytochrome C Planctomycete-type" evidence="6">
    <location>
        <begin position="59"/>
        <end position="107"/>
    </location>
</feature>
<evidence type="ECO:0008006" key="10">
    <source>
        <dbReference type="Google" id="ProtNLM"/>
    </source>
</evidence>
<dbReference type="KEGG" id="mff:MFFC18_44130"/>
<proteinExistence type="predicted"/>
<dbReference type="InterPro" id="IPR013042">
    <property type="entry name" value="DUF1592"/>
</dbReference>
<feature type="domain" description="DUF1585" evidence="2">
    <location>
        <begin position="759"/>
        <end position="832"/>
    </location>
</feature>
<feature type="domain" description="DUF1592" evidence="5">
    <location>
        <begin position="452"/>
        <end position="628"/>
    </location>
</feature>
<dbReference type="OrthoDB" id="175242at2"/>
<dbReference type="InterPro" id="IPR011429">
    <property type="entry name" value="Cyt_c_Planctomycete-type"/>
</dbReference>
<dbReference type="Pfam" id="PF07631">
    <property type="entry name" value="PSD4"/>
    <property type="match status" value="1"/>
</dbReference>
<evidence type="ECO:0000259" key="7">
    <source>
        <dbReference type="Pfam" id="PF07637"/>
    </source>
</evidence>
<evidence type="ECO:0000313" key="9">
    <source>
        <dbReference type="Proteomes" id="UP000322214"/>
    </source>
</evidence>
<dbReference type="Pfam" id="PF07637">
    <property type="entry name" value="PSD5"/>
    <property type="match status" value="1"/>
</dbReference>
<dbReference type="InterPro" id="IPR013036">
    <property type="entry name" value="DUF1587"/>
</dbReference>
<dbReference type="InterPro" id="IPR013039">
    <property type="entry name" value="DUF1588"/>
</dbReference>
<evidence type="ECO:0000259" key="3">
    <source>
        <dbReference type="Pfam" id="PF07626"/>
    </source>
</evidence>
<feature type="chain" id="PRO_5022731808" description="Planctomycete cytochrome C" evidence="1">
    <location>
        <begin position="28"/>
        <end position="846"/>
    </location>
</feature>
<evidence type="ECO:0000259" key="5">
    <source>
        <dbReference type="Pfam" id="PF07631"/>
    </source>
</evidence>
<dbReference type="AlphaFoldDB" id="A0A5B9PQB2"/>
<feature type="domain" description="DUF1587" evidence="3">
    <location>
        <begin position="143"/>
        <end position="206"/>
    </location>
</feature>
<feature type="domain" description="DUF1588" evidence="4">
    <location>
        <begin position="647"/>
        <end position="746"/>
    </location>
</feature>
<sequence length="846" mass="97058" precursor="true">MTQRMSKSTHIFFLSLAFALCASFAMAGDRFVQPTGSSEDHVDEDRFEESILPVLENSCFDCHAGGGEEGGVTFDHLVEDENPAVGDPVLWNRVLKQLRTGLMPPPDAEELEPEQKVELESWIIDDVFRHDPENPDPGHVTVRRLNREEYRNTIRDLLKIDFNTSINFPPDDSGEGFDNIGDVLTISPMLMEKYIDAAQTIANKVVPQVGMQTPLRRFTPQDFNAPDDCIDDGRLALSFYKPRTIELDFKVDETQQYSLDFTLVLAEDYIENATDANRCEVKFFLDDEELVSEQYERDPWKRHPFEFAREISKGEHSIRIEVIPLTKEEWGRDLKIRFEDMVLRGPLGEDFWVVPKKHAAFFKKPIPDSDEGRMEYAEELIRPFLRRAQRRAPDDETVQRLCELAQRIWQKETGSFEQGIQQAMVAVLASPRFLFREEFAIQSDMNQYALIDEFSLASRLSYFLWSSMPDEELLKLAEENRLRENLDAQIVRMKKDKRFRSFYRNFVGQWLQARDVEGVPINSFSVLLREAPDPDIQEKFLRYGELKKKQKRRLTEEGKKEREALLKDLRPIFKQAGKIGLSAELRRAMRRETEMLVQYIVEEGKDVAELIDCNYTFLNERLAKHYGIENVKGREMRRVELPEGSLRGGLLGHGSMLAVTSNPDRTSPVKRGLFLLDNVLGIPTGAPPPDIPSLEESESAGHGKRLTLREALAVHRESALCSSCHNRMDPLGLALENFDPLGRERPDKSIDVSGELVTGEQFENLNQLKKILATNHKDKIYHCVAEKMLMFALGRSLEYYDVPTVDQIVERVKENNGSGSEMLNAVIESVAFQRMRHESGAELSKN</sequence>
<feature type="domain" description="DUF1595" evidence="7">
    <location>
        <begin position="376"/>
        <end position="438"/>
    </location>
</feature>
<dbReference type="EMBL" id="CP042912">
    <property type="protein sequence ID" value="QEG24493.1"/>
    <property type="molecule type" value="Genomic_DNA"/>
</dbReference>
<evidence type="ECO:0000256" key="1">
    <source>
        <dbReference type="SAM" id="SignalP"/>
    </source>
</evidence>
<keyword evidence="9" id="KW-1185">Reference proteome</keyword>
<accession>A0A5B9PQB2</accession>
<dbReference type="Pfam" id="PF07626">
    <property type="entry name" value="PSD3"/>
    <property type="match status" value="1"/>
</dbReference>
<protein>
    <recommendedName>
        <fullName evidence="10">Planctomycete cytochrome C</fullName>
    </recommendedName>
</protein>
<evidence type="ECO:0000313" key="8">
    <source>
        <dbReference type="EMBL" id="QEG24493.1"/>
    </source>
</evidence>
<dbReference type="InterPro" id="IPR013043">
    <property type="entry name" value="DUF1595"/>
</dbReference>
<dbReference type="Pfam" id="PF07635">
    <property type="entry name" value="PSCyt1"/>
    <property type="match status" value="1"/>
</dbReference>
<evidence type="ECO:0000259" key="6">
    <source>
        <dbReference type="Pfam" id="PF07635"/>
    </source>
</evidence>
<dbReference type="Pfam" id="PF07624">
    <property type="entry name" value="PSD2"/>
    <property type="match status" value="1"/>
</dbReference>
<evidence type="ECO:0000259" key="4">
    <source>
        <dbReference type="Pfam" id="PF07627"/>
    </source>
</evidence>
<reference evidence="8 9" key="1">
    <citation type="submission" date="2019-08" db="EMBL/GenBank/DDBJ databases">
        <title>Deep-cultivation of Planctomycetes and their phenomic and genomic characterization uncovers novel biology.</title>
        <authorList>
            <person name="Wiegand S."/>
            <person name="Jogler M."/>
            <person name="Boedeker C."/>
            <person name="Pinto D."/>
            <person name="Vollmers J."/>
            <person name="Rivas-Marin E."/>
            <person name="Kohn T."/>
            <person name="Peeters S.H."/>
            <person name="Heuer A."/>
            <person name="Rast P."/>
            <person name="Oberbeckmann S."/>
            <person name="Bunk B."/>
            <person name="Jeske O."/>
            <person name="Meyerdierks A."/>
            <person name="Storesund J.E."/>
            <person name="Kallscheuer N."/>
            <person name="Luecker S."/>
            <person name="Lage O.M."/>
            <person name="Pohl T."/>
            <person name="Merkel B.J."/>
            <person name="Hornburger P."/>
            <person name="Mueller R.-W."/>
            <person name="Bruemmer F."/>
            <person name="Labrenz M."/>
            <person name="Spormann A.M."/>
            <person name="Op den Camp H."/>
            <person name="Overmann J."/>
            <person name="Amann R."/>
            <person name="Jetten M.S.M."/>
            <person name="Mascher T."/>
            <person name="Medema M.H."/>
            <person name="Devos D.P."/>
            <person name="Kaster A.-K."/>
            <person name="Ovreas L."/>
            <person name="Rohde M."/>
            <person name="Galperin M.Y."/>
            <person name="Jogler C."/>
        </authorList>
    </citation>
    <scope>NUCLEOTIDE SEQUENCE [LARGE SCALE GENOMIC DNA]</scope>
    <source>
        <strain evidence="8 9">FC18</strain>
    </source>
</reference>
<dbReference type="STRING" id="980251.GCA_001642875_01156"/>
<name>A0A5B9PQB2_9BACT</name>
<organism evidence="8 9">
    <name type="scientific">Mariniblastus fucicola</name>
    <dbReference type="NCBI Taxonomy" id="980251"/>
    <lineage>
        <taxon>Bacteria</taxon>
        <taxon>Pseudomonadati</taxon>
        <taxon>Planctomycetota</taxon>
        <taxon>Planctomycetia</taxon>
        <taxon>Pirellulales</taxon>
        <taxon>Pirellulaceae</taxon>
        <taxon>Mariniblastus</taxon>
    </lineage>
</organism>
<evidence type="ECO:0000259" key="2">
    <source>
        <dbReference type="Pfam" id="PF07624"/>
    </source>
</evidence>
<dbReference type="Proteomes" id="UP000322214">
    <property type="component" value="Chromosome"/>
</dbReference>
<dbReference type="InterPro" id="IPR011478">
    <property type="entry name" value="DUF1585"/>
</dbReference>
<keyword evidence="1" id="KW-0732">Signal</keyword>
<gene>
    <name evidence="8" type="ORF">MFFC18_44130</name>
</gene>